<dbReference type="EMBL" id="CP041722">
    <property type="protein sequence ID" value="QEX37702.1"/>
    <property type="molecule type" value="Genomic_DNA"/>
</dbReference>
<feature type="transmembrane region" description="Helical" evidence="1">
    <location>
        <begin position="56"/>
        <end position="74"/>
    </location>
</feature>
<dbReference type="Proteomes" id="UP000293637">
    <property type="component" value="Unassembled WGS sequence"/>
</dbReference>
<evidence type="ECO:0000313" key="4">
    <source>
        <dbReference type="Proteomes" id="UP000293637"/>
    </source>
</evidence>
<evidence type="ECO:0000256" key="1">
    <source>
        <dbReference type="SAM" id="Phobius"/>
    </source>
</evidence>
<keyword evidence="5" id="KW-1185">Reference proteome</keyword>
<evidence type="ECO:0000313" key="2">
    <source>
        <dbReference type="EMBL" id="QEX37702.1"/>
    </source>
</evidence>
<keyword evidence="1" id="KW-0472">Membrane</keyword>
<dbReference type="GeneID" id="58091106"/>
<dbReference type="AlphaFoldDB" id="A0A292DJ04"/>
<organism evidence="3 4">
    <name type="scientific">Staphylococcus lugdunensis</name>
    <dbReference type="NCBI Taxonomy" id="28035"/>
    <lineage>
        <taxon>Bacteria</taxon>
        <taxon>Bacillati</taxon>
        <taxon>Bacillota</taxon>
        <taxon>Bacilli</taxon>
        <taxon>Bacillales</taxon>
        <taxon>Staphylococcaceae</taxon>
        <taxon>Staphylococcus</taxon>
    </lineage>
</organism>
<reference evidence="3 4" key="1">
    <citation type="journal article" date="2019" name="Sci. Transl. Med.">
        <title>Quorum sensing between bacterial species on the skin protects against epidermal injury in atopic dermatitis.</title>
        <authorList>
            <person name="Williams M.R."/>
        </authorList>
    </citation>
    <scope>NUCLEOTIDE SEQUENCE [LARGE SCALE GENOMIC DNA]</scope>
    <source>
        <strain evidence="3 4">E7</strain>
    </source>
</reference>
<gene>
    <name evidence="3" type="ORF">EQ812_02250</name>
    <name evidence="2" type="ORF">FO454_01735</name>
</gene>
<accession>A0A292DJ04</accession>
<keyword evidence="1" id="KW-1133">Transmembrane helix</keyword>
<evidence type="ECO:0000313" key="5">
    <source>
        <dbReference type="Proteomes" id="UP000325462"/>
    </source>
</evidence>
<keyword evidence="1" id="KW-0812">Transmembrane</keyword>
<reference evidence="2 5" key="2">
    <citation type="submission" date="2019-07" db="EMBL/GenBank/DDBJ databases">
        <title>Comparative genome analysis of staphylococcus lugdunensis shows clonal complex-dependent diversity of the putative virulence factor, ess/type vii locus.</title>
        <authorList>
            <person name="Lebeurre J."/>
            <person name="Dahyot S."/>
            <person name="Diene S."/>
            <person name="Paulay A."/>
            <person name="Aubourg M."/>
            <person name="Argemi X."/>
            <person name="Giard J.-C."/>
            <person name="Tournier I."/>
            <person name="Francois P."/>
            <person name="Pestel-Caron M."/>
        </authorList>
    </citation>
    <scope>NUCLEOTIDE SEQUENCE [LARGE SCALE GENOMIC DNA]</scope>
    <source>
        <strain evidence="2 5">SL13</strain>
    </source>
</reference>
<feature type="transmembrane region" description="Helical" evidence="1">
    <location>
        <begin position="115"/>
        <end position="136"/>
    </location>
</feature>
<dbReference type="OMA" id="MATCLPI"/>
<dbReference type="EMBL" id="SCHB01000001">
    <property type="protein sequence ID" value="TBW73649.1"/>
    <property type="molecule type" value="Genomic_DNA"/>
</dbReference>
<name>A0A292DJ04_STALU</name>
<protein>
    <submittedName>
        <fullName evidence="3">Uncharacterized protein</fullName>
    </submittedName>
</protein>
<dbReference type="Proteomes" id="UP000325462">
    <property type="component" value="Chromosome"/>
</dbReference>
<proteinExistence type="predicted"/>
<feature type="transmembrane region" description="Helical" evidence="1">
    <location>
        <begin position="81"/>
        <end position="103"/>
    </location>
</feature>
<dbReference type="RefSeq" id="WP_002460555.1">
    <property type="nucleotide sequence ID" value="NZ_AP021848.1"/>
</dbReference>
<feature type="transmembrane region" description="Helical" evidence="1">
    <location>
        <begin position="7"/>
        <end position="28"/>
    </location>
</feature>
<sequence length="139" mass="16527">MYYLKYHLTSACLISMLLLFILFIIDLLTDTTQLAQLLINIDFIIPKQFTPLWLEILIHLIIGIVVYMMLLLLYRVRKQWYAIGYVASMLSFIVLYPFLIHIAVRPIFHFSWSEYSLWLLAHIIFIVCVARSIPFIDKR</sequence>
<evidence type="ECO:0000313" key="3">
    <source>
        <dbReference type="EMBL" id="TBW73649.1"/>
    </source>
</evidence>